<dbReference type="Proteomes" id="UP000703893">
    <property type="component" value="Unassembled WGS sequence"/>
</dbReference>
<name>A0A937X551_9BACT</name>
<gene>
    <name evidence="1" type="ORF">FJZ00_07455</name>
</gene>
<dbReference type="PANTHER" id="PTHR31901:SF9">
    <property type="entry name" value="GH3 DOMAIN-CONTAINING PROTEIN"/>
    <property type="match status" value="1"/>
</dbReference>
<feature type="non-terminal residue" evidence="1">
    <location>
        <position position="356"/>
    </location>
</feature>
<dbReference type="InterPro" id="IPR004993">
    <property type="entry name" value="GH3"/>
</dbReference>
<dbReference type="InterPro" id="IPR042099">
    <property type="entry name" value="ANL_N_sf"/>
</dbReference>
<evidence type="ECO:0000313" key="2">
    <source>
        <dbReference type="Proteomes" id="UP000703893"/>
    </source>
</evidence>
<dbReference type="GO" id="GO:0005737">
    <property type="term" value="C:cytoplasm"/>
    <property type="evidence" value="ECO:0007669"/>
    <property type="project" value="TreeGrafter"/>
</dbReference>
<protein>
    <submittedName>
        <fullName evidence="1">GH3 auxin-responsive promoter family protein</fullName>
    </submittedName>
</protein>
<dbReference type="GO" id="GO:0016881">
    <property type="term" value="F:acid-amino acid ligase activity"/>
    <property type="evidence" value="ECO:0007669"/>
    <property type="project" value="TreeGrafter"/>
</dbReference>
<dbReference type="AlphaFoldDB" id="A0A937X551"/>
<dbReference type="SUPFAM" id="SSF56801">
    <property type="entry name" value="Acetyl-CoA synthetase-like"/>
    <property type="match status" value="1"/>
</dbReference>
<dbReference type="PANTHER" id="PTHR31901">
    <property type="entry name" value="GH3 DOMAIN-CONTAINING PROTEIN"/>
    <property type="match status" value="1"/>
</dbReference>
<dbReference type="EMBL" id="VGJX01000396">
    <property type="protein sequence ID" value="MBM3274972.1"/>
    <property type="molecule type" value="Genomic_DNA"/>
</dbReference>
<dbReference type="Pfam" id="PF03321">
    <property type="entry name" value="GH3"/>
    <property type="match status" value="1"/>
</dbReference>
<proteinExistence type="predicted"/>
<accession>A0A937X551</accession>
<comment type="caution">
    <text evidence="1">The sequence shown here is derived from an EMBL/GenBank/DDBJ whole genome shotgun (WGS) entry which is preliminary data.</text>
</comment>
<dbReference type="Gene3D" id="3.40.50.12780">
    <property type="entry name" value="N-terminal domain of ligase-like"/>
    <property type="match status" value="1"/>
</dbReference>
<sequence length="356" mass="39813">MILKLNLKLRERPHDNRFEDAAADPATAQREVLRDLIARNARTAFGREHGFASMRGPEDFRRMVPLRDYEAFRPYVRRIDAGETAVLTADPVNMLTTTSGTTGEPKLIPVTTPWREKMAGLMRLWYYRAMRQHPAMFDRKVLSIVSPAIEGHTPGGIPYGAMSGIVFKRTPWVVRNHYAVPYEVCLIQDYQARYFVTMRLALAQSVSCLGTPNPTSLLRLAETGEKEAEAIIRAIRDGTLGIPEPPMHASSGRLREQILGVIGKRLEADPGRARELERLVEHHGRLLPRDAWPELRLVACWLGGSAGIHAKRLAWFYGDAPLRDLGLIASEGRMTIPLADGTAAGALAIHANFYEF</sequence>
<reference evidence="1 2" key="1">
    <citation type="submission" date="2019-03" db="EMBL/GenBank/DDBJ databases">
        <title>Lake Tanganyika Metagenome-Assembled Genomes (MAGs).</title>
        <authorList>
            <person name="Tran P."/>
        </authorList>
    </citation>
    <scope>NUCLEOTIDE SEQUENCE [LARGE SCALE GENOMIC DNA]</scope>
    <source>
        <strain evidence="1">K_DeepCast_65m_m2_236</strain>
    </source>
</reference>
<evidence type="ECO:0000313" key="1">
    <source>
        <dbReference type="EMBL" id="MBM3274972.1"/>
    </source>
</evidence>
<organism evidence="1 2">
    <name type="scientific">Candidatus Tanganyikabacteria bacterium</name>
    <dbReference type="NCBI Taxonomy" id="2961651"/>
    <lineage>
        <taxon>Bacteria</taxon>
        <taxon>Bacillati</taxon>
        <taxon>Candidatus Sericytochromatia</taxon>
        <taxon>Candidatus Tanganyikabacteria</taxon>
    </lineage>
</organism>